<dbReference type="AlphaFoldDB" id="A0A9P4WLH3"/>
<organism evidence="3 4">
    <name type="scientific">Didymella heteroderae</name>
    <dbReference type="NCBI Taxonomy" id="1769908"/>
    <lineage>
        <taxon>Eukaryota</taxon>
        <taxon>Fungi</taxon>
        <taxon>Dikarya</taxon>
        <taxon>Ascomycota</taxon>
        <taxon>Pezizomycotina</taxon>
        <taxon>Dothideomycetes</taxon>
        <taxon>Pleosporomycetidae</taxon>
        <taxon>Pleosporales</taxon>
        <taxon>Pleosporineae</taxon>
        <taxon>Didymellaceae</taxon>
        <taxon>Didymella</taxon>
    </lineage>
</organism>
<feature type="transmembrane region" description="Helical" evidence="2">
    <location>
        <begin position="260"/>
        <end position="284"/>
    </location>
</feature>
<evidence type="ECO:0000313" key="4">
    <source>
        <dbReference type="Proteomes" id="UP000758155"/>
    </source>
</evidence>
<keyword evidence="2" id="KW-1133">Transmembrane helix</keyword>
<feature type="transmembrane region" description="Helical" evidence="2">
    <location>
        <begin position="197"/>
        <end position="218"/>
    </location>
</feature>
<accession>A0A9P4WLH3</accession>
<dbReference type="Proteomes" id="UP000758155">
    <property type="component" value="Unassembled WGS sequence"/>
</dbReference>
<gene>
    <name evidence="3" type="primary">PRP8_2</name>
    <name evidence="3" type="ORF">E8E12_002943</name>
</gene>
<keyword evidence="2" id="KW-0812">Transmembrane</keyword>
<keyword evidence="2" id="KW-0472">Membrane</keyword>
<protein>
    <submittedName>
        <fullName evidence="3">Pre-mRNA-splicing factor 8</fullName>
    </submittedName>
</protein>
<dbReference type="OrthoDB" id="3800069at2759"/>
<feature type="region of interest" description="Disordered" evidence="1">
    <location>
        <begin position="332"/>
        <end position="357"/>
    </location>
</feature>
<evidence type="ECO:0000256" key="2">
    <source>
        <dbReference type="SAM" id="Phobius"/>
    </source>
</evidence>
<keyword evidence="4" id="KW-1185">Reference proteome</keyword>
<proteinExistence type="predicted"/>
<feature type="transmembrane region" description="Helical" evidence="2">
    <location>
        <begin position="21"/>
        <end position="46"/>
    </location>
</feature>
<comment type="caution">
    <text evidence="3">The sequence shown here is derived from an EMBL/GenBank/DDBJ whole genome shotgun (WGS) entry which is preliminary data.</text>
</comment>
<name>A0A9P4WLH3_9PLEO</name>
<sequence>MSSRPIKPRPRRQPTPRERFLTTNIHISILQFIAALLLTLMLLWHISTVTLVEKYEMPDWWEEDFIAELTKGWRIAVWVVVLFMVPIDCAHALLCLDWWCLLLYGRDDGCETGKNSIRGDTCGDDAKDTLCMSVHKDAYDRSSNRRDRASGASTTWRLSPTTSVSATIEAMSTSSCQPYIYHPLLHERLSLRAKNTLLSILDLILIAILISHIVSYFLSLPQYISHCNNAEVASAPDFPFGDTGKFLNVREGCIKLNVDIHVAGGFSTFMAIVLGVLHIAALVVRGWEFRKLGKVDTGNESERATGSSILEYPSSQSSSIASSHPVHQGIFQPGSAASTTSLGSSKSNGKEERGTGIRFVHWNAGPSDYTARRRGGKNEASEIDKEGSKWDEMLLECLIDA</sequence>
<evidence type="ECO:0000313" key="3">
    <source>
        <dbReference type="EMBL" id="KAF3035541.1"/>
    </source>
</evidence>
<feature type="transmembrane region" description="Helical" evidence="2">
    <location>
        <begin position="75"/>
        <end position="96"/>
    </location>
</feature>
<feature type="compositionally biased region" description="Low complexity" evidence="1">
    <location>
        <begin position="334"/>
        <end position="347"/>
    </location>
</feature>
<dbReference type="EMBL" id="SWKV01000057">
    <property type="protein sequence ID" value="KAF3035541.1"/>
    <property type="molecule type" value="Genomic_DNA"/>
</dbReference>
<reference evidence="3" key="1">
    <citation type="submission" date="2019-04" db="EMBL/GenBank/DDBJ databases">
        <title>Sequencing of skin fungus with MAO and IRED activity.</title>
        <authorList>
            <person name="Marsaioli A.J."/>
            <person name="Bonatto J.M.C."/>
            <person name="Reis Junior O."/>
        </authorList>
    </citation>
    <scope>NUCLEOTIDE SEQUENCE</scope>
    <source>
        <strain evidence="3">28M1</strain>
    </source>
</reference>
<evidence type="ECO:0000256" key="1">
    <source>
        <dbReference type="SAM" id="MobiDB-lite"/>
    </source>
</evidence>